<evidence type="ECO:0000313" key="4">
    <source>
        <dbReference type="Proteomes" id="UP001224418"/>
    </source>
</evidence>
<evidence type="ECO:0000256" key="1">
    <source>
        <dbReference type="ARBA" id="ARBA00022741"/>
    </source>
</evidence>
<gene>
    <name evidence="3" type="ORF">QOZ93_001583</name>
</gene>
<dbReference type="InterPro" id="IPR050124">
    <property type="entry name" value="tRNA_CCA-adding_enzyme"/>
</dbReference>
<dbReference type="EMBL" id="JAUSWN010000012">
    <property type="protein sequence ID" value="MDQ0479841.1"/>
    <property type="molecule type" value="Genomic_DNA"/>
</dbReference>
<evidence type="ECO:0000313" key="3">
    <source>
        <dbReference type="EMBL" id="MDQ0479841.1"/>
    </source>
</evidence>
<dbReference type="CDD" id="cd00077">
    <property type="entry name" value="HDc"/>
    <property type="match status" value="1"/>
</dbReference>
<dbReference type="Pfam" id="PF01966">
    <property type="entry name" value="HD"/>
    <property type="match status" value="1"/>
</dbReference>
<dbReference type="PANTHER" id="PTHR47545:SF2">
    <property type="entry name" value="CC-ADDING TRNA NUCLEOTIDYLTRANSFERASE"/>
    <property type="match status" value="1"/>
</dbReference>
<dbReference type="Gene3D" id="1.10.3090.10">
    <property type="entry name" value="cca-adding enzyme, domain 2"/>
    <property type="match status" value="1"/>
</dbReference>
<keyword evidence="4" id="KW-1185">Reference proteome</keyword>
<organism evidence="3 4">
    <name type="scientific">Hathewaya limosa</name>
    <name type="common">Clostridium limosum</name>
    <dbReference type="NCBI Taxonomy" id="1536"/>
    <lineage>
        <taxon>Bacteria</taxon>
        <taxon>Bacillati</taxon>
        <taxon>Bacillota</taxon>
        <taxon>Clostridia</taxon>
        <taxon>Eubacteriales</taxon>
        <taxon>Clostridiaceae</taxon>
        <taxon>Hathewaya</taxon>
    </lineage>
</organism>
<keyword evidence="1" id="KW-0547">Nucleotide-binding</keyword>
<dbReference type="PANTHER" id="PTHR47545">
    <property type="entry name" value="MULTIFUNCTIONAL CCA PROTEIN"/>
    <property type="match status" value="1"/>
</dbReference>
<comment type="caution">
    <text evidence="3">The sequence shown here is derived from an EMBL/GenBank/DDBJ whole genome shotgun (WGS) entry which is preliminary data.</text>
</comment>
<evidence type="ECO:0000259" key="2">
    <source>
        <dbReference type="SMART" id="SM00471"/>
    </source>
</evidence>
<dbReference type="NCBIfam" id="TIGR00277">
    <property type="entry name" value="HDIG"/>
    <property type="match status" value="1"/>
</dbReference>
<name>A0ABU0JRX8_HATLI</name>
<dbReference type="InterPro" id="IPR006675">
    <property type="entry name" value="HDIG_dom"/>
</dbReference>
<dbReference type="SUPFAM" id="SSF109604">
    <property type="entry name" value="HD-domain/PDEase-like"/>
    <property type="match status" value="1"/>
</dbReference>
<dbReference type="Proteomes" id="UP001224418">
    <property type="component" value="Unassembled WGS sequence"/>
</dbReference>
<dbReference type="InterPro" id="IPR006674">
    <property type="entry name" value="HD_domain"/>
</dbReference>
<proteinExistence type="predicted"/>
<accession>A0ABU0JRX8</accession>
<feature type="domain" description="HD/PDEase" evidence="2">
    <location>
        <begin position="57"/>
        <end position="192"/>
    </location>
</feature>
<sequence>MDKTMELYEKINTILLTEEKPSMILNKHIKDEIKVIGYPFNYIAQFIGLNQEPKYHPEGDVWNHTMQVVDLATQYKKESKDQRAFMWGAFLHDIGKTKTTKIRKGRITSYNHDIEGKSLAEEFLTYFREDKEFIRKVTAIVRWHMQTLFVAKNLPFSDLEHMKMEIDPKEIYLISLCDRLGRGPITKEKEQEVKSQLNMFLQKARE</sequence>
<reference evidence="3 4" key="1">
    <citation type="submission" date="2023-07" db="EMBL/GenBank/DDBJ databases">
        <title>Genomic Encyclopedia of Type Strains, Phase IV (KMG-IV): sequencing the most valuable type-strain genomes for metagenomic binning, comparative biology and taxonomic classification.</title>
        <authorList>
            <person name="Goeker M."/>
        </authorList>
    </citation>
    <scope>NUCLEOTIDE SEQUENCE [LARGE SCALE GENOMIC DNA]</scope>
    <source>
        <strain evidence="3 4">DSM 1400</strain>
    </source>
</reference>
<dbReference type="SMART" id="SM00471">
    <property type="entry name" value="HDc"/>
    <property type="match status" value="1"/>
</dbReference>
<protein>
    <submittedName>
        <fullName evidence="3">Nucleotidyltransferase with HDIG domain</fullName>
    </submittedName>
</protein>
<dbReference type="InterPro" id="IPR003607">
    <property type="entry name" value="HD/PDEase_dom"/>
</dbReference>